<name>A0A0N9QZ24_9VIRU</name>
<dbReference type="GO" id="GO:0005524">
    <property type="term" value="F:ATP binding"/>
    <property type="evidence" value="ECO:0007669"/>
    <property type="project" value="UniProtKB-UniRule"/>
</dbReference>
<feature type="domain" description="Protein kinase" evidence="5">
    <location>
        <begin position="9"/>
        <end position="271"/>
    </location>
</feature>
<dbReference type="InterPro" id="IPR011009">
    <property type="entry name" value="Kinase-like_dom_sf"/>
</dbReference>
<dbReference type="EMBL" id="KT820662">
    <property type="protein sequence ID" value="ALH23327.1"/>
    <property type="molecule type" value="Genomic_DNA"/>
</dbReference>
<dbReference type="PROSITE" id="PS00108">
    <property type="entry name" value="PROTEIN_KINASE_ST"/>
    <property type="match status" value="1"/>
</dbReference>
<evidence type="ECO:0000313" key="7">
    <source>
        <dbReference type="Proteomes" id="UP000203826"/>
    </source>
</evidence>
<keyword evidence="6" id="KW-0723">Serine/threonine-protein kinase</keyword>
<dbReference type="Pfam" id="PF00069">
    <property type="entry name" value="Pkinase"/>
    <property type="match status" value="1"/>
</dbReference>
<reference evidence="6 7" key="1">
    <citation type="journal article" date="2015" name="Genome Announc.">
        <title>The 474-Kilobase-Pair Complete Genome Sequence of CeV-01B, a Virus Infecting Haptolina (Chrysochromulina) ericina (Prymnesiophyceae).</title>
        <authorList>
            <person name="Gallot-Lavallee L."/>
            <person name="Pagarete A."/>
            <person name="Legendre M."/>
            <person name="Santini S."/>
            <person name="Sandaa R.A."/>
            <person name="Himmelbauer H."/>
            <person name="Ogata H."/>
            <person name="Bratbak G."/>
            <person name="Claverie J.M."/>
        </authorList>
    </citation>
    <scope>NUCLEOTIDE SEQUENCE [LARGE SCALE GENOMIC DNA]</scope>
    <source>
        <strain evidence="6">CeV-01B</strain>
    </source>
</reference>
<evidence type="ECO:0000256" key="2">
    <source>
        <dbReference type="ARBA" id="ARBA00022741"/>
    </source>
</evidence>
<dbReference type="PROSITE" id="PS00107">
    <property type="entry name" value="PROTEIN_KINASE_ATP"/>
    <property type="match status" value="1"/>
</dbReference>
<organism evidence="6 7">
    <name type="scientific">Chrysochromulina ericina virus CeV-01B</name>
    <dbReference type="NCBI Taxonomy" id="3070830"/>
    <lineage>
        <taxon>Viruses</taxon>
        <taxon>Varidnaviria</taxon>
        <taxon>Bamfordvirae</taxon>
        <taxon>Nucleocytoviricota</taxon>
        <taxon>Megaviricetes</taxon>
        <taxon>Imitervirales</taxon>
        <taxon>Mesomimiviridae</taxon>
        <taxon>Tethysvirus</taxon>
        <taxon>Tethysvirus raunefjordenense</taxon>
    </lineage>
</organism>
<evidence type="ECO:0000256" key="3">
    <source>
        <dbReference type="ARBA" id="ARBA00022840"/>
    </source>
</evidence>
<gene>
    <name evidence="6" type="ORF">ceV_421</name>
</gene>
<keyword evidence="6" id="KW-0808">Transferase</keyword>
<dbReference type="EC" id="2.7.11.1" evidence="1"/>
<keyword evidence="6" id="KW-0418">Kinase</keyword>
<dbReference type="GO" id="GO:0004674">
    <property type="term" value="F:protein serine/threonine kinase activity"/>
    <property type="evidence" value="ECO:0007669"/>
    <property type="project" value="UniProtKB-KW"/>
</dbReference>
<dbReference type="PANTHER" id="PTHR11909">
    <property type="entry name" value="CASEIN KINASE-RELATED"/>
    <property type="match status" value="1"/>
</dbReference>
<dbReference type="KEGG" id="vg:26049288"/>
<dbReference type="SMART" id="SM00220">
    <property type="entry name" value="S_TKc"/>
    <property type="match status" value="1"/>
</dbReference>
<keyword evidence="2 4" id="KW-0547">Nucleotide-binding</keyword>
<dbReference type="Proteomes" id="UP000203826">
    <property type="component" value="Segment"/>
</dbReference>
<evidence type="ECO:0000259" key="5">
    <source>
        <dbReference type="PROSITE" id="PS50011"/>
    </source>
</evidence>
<dbReference type="InterPro" id="IPR008271">
    <property type="entry name" value="Ser/Thr_kinase_AS"/>
</dbReference>
<dbReference type="Gene3D" id="1.10.510.10">
    <property type="entry name" value="Transferase(Phosphotransferase) domain 1"/>
    <property type="match status" value="1"/>
</dbReference>
<evidence type="ECO:0000256" key="1">
    <source>
        <dbReference type="ARBA" id="ARBA00012513"/>
    </source>
</evidence>
<dbReference type="InterPro" id="IPR000719">
    <property type="entry name" value="Prot_kinase_dom"/>
</dbReference>
<dbReference type="OrthoDB" id="3200at10239"/>
<dbReference type="PROSITE" id="PS50011">
    <property type="entry name" value="PROTEIN_KINASE_DOM"/>
    <property type="match status" value="1"/>
</dbReference>
<dbReference type="InterPro" id="IPR017441">
    <property type="entry name" value="Protein_kinase_ATP_BS"/>
</dbReference>
<accession>A0A0N9QZ24</accession>
<keyword evidence="7" id="KW-1185">Reference proteome</keyword>
<protein>
    <recommendedName>
        <fullName evidence="1">non-specific serine/threonine protein kinase</fullName>
        <ecNumber evidence="1">2.7.11.1</ecNumber>
    </recommendedName>
</protein>
<sequence>MTYIISNKYRVIEQIGEGSFGKVFLGKHIRTDENIAIKIQFKSIVNVLQHEAKIYKELVDISGVPLLRNYGCDNGFHYLIIDNLDISLDKANIDKLECIKYFKKSVEIVRDIHKKNILHRDIKPDNFMIKERNGKRHLYIIDLGLAKRYIIEDRHIEEKQDKKIIGTVKYASINIHNGIESSRRDDIESLCYTYISLYGKNLPWAELCDNLKKDISGNDIYKDEIKEMKNSFDWLLDIPGEFLTILLYCKKLNFLDKPNYKYIINLLENLISIYKWDVDTRCLKV</sequence>
<dbReference type="InterPro" id="IPR050235">
    <property type="entry name" value="CK1_Ser-Thr_kinase"/>
</dbReference>
<dbReference type="SUPFAM" id="SSF56112">
    <property type="entry name" value="Protein kinase-like (PK-like)"/>
    <property type="match status" value="1"/>
</dbReference>
<proteinExistence type="predicted"/>
<feature type="binding site" evidence="4">
    <location>
        <position position="38"/>
    </location>
    <ligand>
        <name>ATP</name>
        <dbReference type="ChEBI" id="CHEBI:30616"/>
    </ligand>
</feature>
<keyword evidence="3 4" id="KW-0067">ATP-binding</keyword>
<evidence type="ECO:0000313" key="6">
    <source>
        <dbReference type="EMBL" id="ALH23327.1"/>
    </source>
</evidence>
<evidence type="ECO:0000256" key="4">
    <source>
        <dbReference type="PROSITE-ProRule" id="PRU10141"/>
    </source>
</evidence>